<feature type="compositionally biased region" description="Polar residues" evidence="1">
    <location>
        <begin position="218"/>
        <end position="228"/>
    </location>
</feature>
<feature type="non-terminal residue" evidence="2">
    <location>
        <position position="1"/>
    </location>
</feature>
<feature type="compositionally biased region" description="Basic and acidic residues" evidence="1">
    <location>
        <begin position="187"/>
        <end position="201"/>
    </location>
</feature>
<comment type="caution">
    <text evidence="2">The sequence shown here is derived from an EMBL/GenBank/DDBJ whole genome shotgun (WGS) entry which is preliminary data.</text>
</comment>
<sequence length="252" mass="25437">NAAPCTDQSDLGGAHSEVSTRERAVALLHSMTVGGSPFNSNSSDLLYAPSSPTLSSSPGSSSSCRPPLLSPPTASTQFSVGSGEEVMPGKRKPQWEGTLHALAEMARMDGHGNEDNLGASVTCTRSLLTPSSMASPRSVGLIGSPSSSSLPGPLLLSPGSPVMALGPGSPLLKSDSGGGGAHLVLKHSTEGEGAEMKKNDDSSSYSRNHSSVDLEGSGQFSLQPSLQPLSVGLVEASSSSPSAPVTTPGNEE</sequence>
<proteinExistence type="predicted"/>
<evidence type="ECO:0000313" key="2">
    <source>
        <dbReference type="EMBL" id="EWM28650.1"/>
    </source>
</evidence>
<feature type="compositionally biased region" description="Low complexity" evidence="1">
    <location>
        <begin position="140"/>
        <end position="161"/>
    </location>
</feature>
<reference evidence="2 3" key="1">
    <citation type="journal article" date="2014" name="Mol. Plant">
        <title>Chromosome Scale Genome Assembly and Transcriptome Profiling of Nannochloropsis gaditana in Nitrogen Depletion.</title>
        <authorList>
            <person name="Corteggiani Carpinelli E."/>
            <person name="Telatin A."/>
            <person name="Vitulo N."/>
            <person name="Forcato C."/>
            <person name="D'Angelo M."/>
            <person name="Schiavon R."/>
            <person name="Vezzi A."/>
            <person name="Giacometti G.M."/>
            <person name="Morosinotto T."/>
            <person name="Valle G."/>
        </authorList>
    </citation>
    <scope>NUCLEOTIDE SEQUENCE [LARGE SCALE GENOMIC DNA]</scope>
    <source>
        <strain evidence="2 3">B-31</strain>
    </source>
</reference>
<feature type="region of interest" description="Disordered" evidence="1">
    <location>
        <begin position="32"/>
        <end position="93"/>
    </location>
</feature>
<accession>W7TND2</accession>
<feature type="compositionally biased region" description="Low complexity" evidence="1">
    <location>
        <begin position="202"/>
        <end position="211"/>
    </location>
</feature>
<feature type="compositionally biased region" description="Low complexity" evidence="1">
    <location>
        <begin position="45"/>
        <end position="67"/>
    </location>
</feature>
<protein>
    <submittedName>
        <fullName evidence="2">Uncharacterized protein</fullName>
    </submittedName>
</protein>
<name>W7TND2_9STRA</name>
<gene>
    <name evidence="2" type="ORF">Naga_100177g1</name>
</gene>
<dbReference type="Proteomes" id="UP000019335">
    <property type="component" value="Chromosome 4"/>
</dbReference>
<evidence type="ECO:0000256" key="1">
    <source>
        <dbReference type="SAM" id="MobiDB-lite"/>
    </source>
</evidence>
<dbReference type="EMBL" id="AZIL01000276">
    <property type="protein sequence ID" value="EWM28650.1"/>
    <property type="molecule type" value="Genomic_DNA"/>
</dbReference>
<feature type="region of interest" description="Disordered" evidence="1">
    <location>
        <begin position="132"/>
        <end position="252"/>
    </location>
</feature>
<evidence type="ECO:0000313" key="3">
    <source>
        <dbReference type="Proteomes" id="UP000019335"/>
    </source>
</evidence>
<dbReference type="AlphaFoldDB" id="W7TND2"/>
<organism evidence="2 3">
    <name type="scientific">Nannochloropsis gaditana</name>
    <dbReference type="NCBI Taxonomy" id="72520"/>
    <lineage>
        <taxon>Eukaryota</taxon>
        <taxon>Sar</taxon>
        <taxon>Stramenopiles</taxon>
        <taxon>Ochrophyta</taxon>
        <taxon>Eustigmatophyceae</taxon>
        <taxon>Eustigmatales</taxon>
        <taxon>Monodopsidaceae</taxon>
        <taxon>Nannochloropsis</taxon>
    </lineage>
</organism>
<keyword evidence="3" id="KW-1185">Reference proteome</keyword>